<comment type="subcellular location">
    <subcellularLocation>
        <location evidence="1">Membrane</location>
        <topology evidence="1">Multi-pass membrane protein</topology>
    </subcellularLocation>
</comment>
<protein>
    <submittedName>
        <fullName evidence="6">APC family permease</fullName>
    </submittedName>
</protein>
<dbReference type="EMBL" id="JAENHN010000010">
    <property type="protein sequence ID" value="MBK1809801.1"/>
    <property type="molecule type" value="Genomic_DNA"/>
</dbReference>
<keyword evidence="4 5" id="KW-0472">Membrane</keyword>
<feature type="transmembrane region" description="Helical" evidence="5">
    <location>
        <begin position="298"/>
        <end position="328"/>
    </location>
</feature>
<reference evidence="7" key="1">
    <citation type="submission" date="2021-01" db="EMBL/GenBank/DDBJ databases">
        <title>Genome public.</title>
        <authorList>
            <person name="Liu C."/>
            <person name="Sun Q."/>
        </authorList>
    </citation>
    <scope>NUCLEOTIDE SEQUENCE [LARGE SCALE GENOMIC DNA]</scope>
    <source>
        <strain evidence="7">YIM B02505</strain>
    </source>
</reference>
<gene>
    <name evidence="6" type="ORF">JHL18_03990</name>
</gene>
<dbReference type="PANTHER" id="PTHR47704:SF1">
    <property type="entry name" value="POTASSIUM TRANSPORTER KIMA"/>
    <property type="match status" value="1"/>
</dbReference>
<accession>A0ABS1EKB5</accession>
<evidence type="ECO:0000256" key="1">
    <source>
        <dbReference type="ARBA" id="ARBA00004141"/>
    </source>
</evidence>
<evidence type="ECO:0000256" key="3">
    <source>
        <dbReference type="ARBA" id="ARBA00022989"/>
    </source>
</evidence>
<organism evidence="6 7">
    <name type="scientific">Clostridium yunnanense</name>
    <dbReference type="NCBI Taxonomy" id="2800325"/>
    <lineage>
        <taxon>Bacteria</taxon>
        <taxon>Bacillati</taxon>
        <taxon>Bacillota</taxon>
        <taxon>Clostridia</taxon>
        <taxon>Eubacteriales</taxon>
        <taxon>Clostridiaceae</taxon>
        <taxon>Clostridium</taxon>
    </lineage>
</organism>
<dbReference type="RefSeq" id="WP_200266368.1">
    <property type="nucleotide sequence ID" value="NZ_JAENHN010000010.1"/>
</dbReference>
<feature type="transmembrane region" description="Helical" evidence="5">
    <location>
        <begin position="170"/>
        <end position="193"/>
    </location>
</feature>
<feature type="transmembrane region" description="Helical" evidence="5">
    <location>
        <begin position="253"/>
        <end position="278"/>
    </location>
</feature>
<feature type="transmembrane region" description="Helical" evidence="5">
    <location>
        <begin position="68"/>
        <end position="85"/>
    </location>
</feature>
<keyword evidence="3 5" id="KW-1133">Transmembrane helix</keyword>
<proteinExistence type="predicted"/>
<name>A0ABS1EKB5_9CLOT</name>
<feature type="transmembrane region" description="Helical" evidence="5">
    <location>
        <begin position="375"/>
        <end position="397"/>
    </location>
</feature>
<dbReference type="Proteomes" id="UP000596739">
    <property type="component" value="Unassembled WGS sequence"/>
</dbReference>
<comment type="caution">
    <text evidence="6">The sequence shown here is derived from an EMBL/GenBank/DDBJ whole genome shotgun (WGS) entry which is preliminary data.</text>
</comment>
<feature type="transmembrane region" description="Helical" evidence="5">
    <location>
        <begin position="106"/>
        <end position="126"/>
    </location>
</feature>
<feature type="transmembrane region" description="Helical" evidence="5">
    <location>
        <begin position="349"/>
        <end position="369"/>
    </location>
</feature>
<dbReference type="InterPro" id="IPR053153">
    <property type="entry name" value="APC_K+_Transporter"/>
</dbReference>
<evidence type="ECO:0000256" key="2">
    <source>
        <dbReference type="ARBA" id="ARBA00022692"/>
    </source>
</evidence>
<evidence type="ECO:0000256" key="4">
    <source>
        <dbReference type="ARBA" id="ARBA00023136"/>
    </source>
</evidence>
<keyword evidence="2 5" id="KW-0812">Transmembrane</keyword>
<feature type="transmembrane region" description="Helical" evidence="5">
    <location>
        <begin position="409"/>
        <end position="428"/>
    </location>
</feature>
<evidence type="ECO:0000256" key="5">
    <source>
        <dbReference type="SAM" id="Phobius"/>
    </source>
</evidence>
<sequence length="623" mass="68632">MFKKFADILIGEPLANEQGASEKYNIPFGLAIMASDAISSVAYAAQEILFVLIVLGATAYQWLTWTSFMIIGLLLILTISYIQIIRAYPQGGGAYKVANENIGVKAGLSAGAGLIISYILTVAVSASAGADAIISAFSGLAEYKVIFVITIIIILTILNLRGISESSKIFAIPTYIFIFSMMFMILYGLFKYFVLKIHPEPMYAVPTKATESLSIFLILRAFSSGCSALTGVEAVSNSVPNFQEPSQKSAKTVMLLLAALIFFIFGGTSVLAIFYNAVPITNGPTVVSQIAYAIFNNGIMYYVIQFSTAVILLMACNTAYTGFPMLMYIVGKDGFAPRQFTIRGKRLSFSYGIIALSVVACILVIIFKADTHRLIPLYAIGVFISFTLGQFGMVNHWRKEREEGWLKSAVINGIGALVTLLTTIIILVEKFSEGAFIVAILIPIIILIQLRIKAHYDRIACRLSISQLNLKKVNLKIKYKHTVIVPIASLNKATIGALQYAQSISDSVIAINISTDKEAQEKLKNRWSELDTDIQLVTKYSPFRAVVTPLLKNIERIADGAAQGEKITVIVPQFVTHERFGEILHNHTSFFIRETLLRNDDIIVSTYPYHLEDEEEAVCELDK</sequence>
<evidence type="ECO:0000313" key="7">
    <source>
        <dbReference type="Proteomes" id="UP000596739"/>
    </source>
</evidence>
<dbReference type="InterPro" id="IPR002293">
    <property type="entry name" value="AA/rel_permease1"/>
</dbReference>
<feature type="transmembrane region" description="Helical" evidence="5">
    <location>
        <begin position="41"/>
        <end position="62"/>
    </location>
</feature>
<feature type="transmembrane region" description="Helical" evidence="5">
    <location>
        <begin position="434"/>
        <end position="452"/>
    </location>
</feature>
<feature type="transmembrane region" description="Helical" evidence="5">
    <location>
        <begin position="132"/>
        <end position="158"/>
    </location>
</feature>
<evidence type="ECO:0000313" key="6">
    <source>
        <dbReference type="EMBL" id="MBK1809801.1"/>
    </source>
</evidence>
<dbReference type="Pfam" id="PF13520">
    <property type="entry name" value="AA_permease_2"/>
    <property type="match status" value="1"/>
</dbReference>
<keyword evidence="7" id="KW-1185">Reference proteome</keyword>
<dbReference type="PANTHER" id="PTHR47704">
    <property type="entry name" value="POTASSIUM TRANSPORTER KIMA"/>
    <property type="match status" value="1"/>
</dbReference>
<dbReference type="Gene3D" id="1.20.1740.10">
    <property type="entry name" value="Amino acid/polyamine transporter I"/>
    <property type="match status" value="1"/>
</dbReference>